<gene>
    <name evidence="3" type="ORF">STSP2_01303</name>
</gene>
<evidence type="ECO:0000256" key="1">
    <source>
        <dbReference type="SAM" id="MobiDB-lite"/>
    </source>
</evidence>
<dbReference type="EMBL" id="CP019791">
    <property type="protein sequence ID" value="AQT68148.1"/>
    <property type="molecule type" value="Genomic_DNA"/>
</dbReference>
<evidence type="ECO:0000313" key="4">
    <source>
        <dbReference type="Proteomes" id="UP000189674"/>
    </source>
</evidence>
<feature type="chain" id="PRO_5012323962" description="Secreted protein" evidence="2">
    <location>
        <begin position="23"/>
        <end position="55"/>
    </location>
</feature>
<feature type="signal peptide" evidence="2">
    <location>
        <begin position="1"/>
        <end position="22"/>
    </location>
</feature>
<keyword evidence="4" id="KW-1185">Reference proteome</keyword>
<reference evidence="4" key="1">
    <citation type="submission" date="2017-02" db="EMBL/GenBank/DDBJ databases">
        <title>Comparative genomics and description of representatives of a novel lineage of planctomycetes thriving in anoxic sediments.</title>
        <authorList>
            <person name="Spring S."/>
            <person name="Bunk B."/>
            <person name="Sproer C."/>
        </authorList>
    </citation>
    <scope>NUCLEOTIDE SEQUENCE [LARGE SCALE GENOMIC DNA]</scope>
    <source>
        <strain evidence="4">ST-NAGAB-D1</strain>
    </source>
</reference>
<proteinExistence type="predicted"/>
<protein>
    <recommendedName>
        <fullName evidence="5">Secreted protein</fullName>
    </recommendedName>
</protein>
<dbReference type="AlphaFoldDB" id="A0A1U9NK80"/>
<evidence type="ECO:0008006" key="5">
    <source>
        <dbReference type="Google" id="ProtNLM"/>
    </source>
</evidence>
<evidence type="ECO:0000256" key="2">
    <source>
        <dbReference type="SAM" id="SignalP"/>
    </source>
</evidence>
<dbReference type="KEGG" id="alus:STSP2_01303"/>
<dbReference type="RefSeq" id="WP_169853031.1">
    <property type="nucleotide sequence ID" value="NZ_CP019791.1"/>
</dbReference>
<keyword evidence="2" id="KW-0732">Signal</keyword>
<organism evidence="3 4">
    <name type="scientific">Anaerohalosphaera lusitana</name>
    <dbReference type="NCBI Taxonomy" id="1936003"/>
    <lineage>
        <taxon>Bacteria</taxon>
        <taxon>Pseudomonadati</taxon>
        <taxon>Planctomycetota</taxon>
        <taxon>Phycisphaerae</taxon>
        <taxon>Sedimentisphaerales</taxon>
        <taxon>Anaerohalosphaeraceae</taxon>
        <taxon>Anaerohalosphaera</taxon>
    </lineage>
</organism>
<feature type="region of interest" description="Disordered" evidence="1">
    <location>
        <begin position="33"/>
        <end position="55"/>
    </location>
</feature>
<dbReference type="Proteomes" id="UP000189674">
    <property type="component" value="Chromosome"/>
</dbReference>
<sequence length="55" mass="5988" precursor="true">MKLTKSITTTVGILLLSTFALLLQGCQCPCEGEEGFSQPEENVLQYTGDLPDQPE</sequence>
<name>A0A1U9NK80_9BACT</name>
<dbReference type="PROSITE" id="PS51257">
    <property type="entry name" value="PROKAR_LIPOPROTEIN"/>
    <property type="match status" value="1"/>
</dbReference>
<evidence type="ECO:0000313" key="3">
    <source>
        <dbReference type="EMBL" id="AQT68148.1"/>
    </source>
</evidence>
<accession>A0A1U9NK80</accession>